<dbReference type="Proteomes" id="UP000184383">
    <property type="component" value="Unassembled WGS sequence"/>
</dbReference>
<evidence type="ECO:0000313" key="3">
    <source>
        <dbReference type="Proteomes" id="UP000184383"/>
    </source>
</evidence>
<dbReference type="VEuPathDB" id="FungiDB:ASPWEDRAFT_260272"/>
<accession>A0A1L9S2E8</accession>
<dbReference type="EMBL" id="KV878209">
    <property type="protein sequence ID" value="OJJ41325.1"/>
    <property type="molecule type" value="Genomic_DNA"/>
</dbReference>
<reference evidence="3" key="1">
    <citation type="journal article" date="2017" name="Genome Biol.">
        <title>Comparative genomics reveals high biological diversity and specific adaptations in the industrially and medically important fungal genus Aspergillus.</title>
        <authorList>
            <person name="de Vries R.P."/>
            <person name="Riley R."/>
            <person name="Wiebenga A."/>
            <person name="Aguilar-Osorio G."/>
            <person name="Amillis S."/>
            <person name="Uchima C.A."/>
            <person name="Anderluh G."/>
            <person name="Asadollahi M."/>
            <person name="Askin M."/>
            <person name="Barry K."/>
            <person name="Battaglia E."/>
            <person name="Bayram O."/>
            <person name="Benocci T."/>
            <person name="Braus-Stromeyer S.A."/>
            <person name="Caldana C."/>
            <person name="Canovas D."/>
            <person name="Cerqueira G.C."/>
            <person name="Chen F."/>
            <person name="Chen W."/>
            <person name="Choi C."/>
            <person name="Clum A."/>
            <person name="Dos Santos R.A."/>
            <person name="Damasio A.R."/>
            <person name="Diallinas G."/>
            <person name="Emri T."/>
            <person name="Fekete E."/>
            <person name="Flipphi M."/>
            <person name="Freyberg S."/>
            <person name="Gallo A."/>
            <person name="Gournas C."/>
            <person name="Habgood R."/>
            <person name="Hainaut M."/>
            <person name="Harispe M.L."/>
            <person name="Henrissat B."/>
            <person name="Hilden K.S."/>
            <person name="Hope R."/>
            <person name="Hossain A."/>
            <person name="Karabika E."/>
            <person name="Karaffa L."/>
            <person name="Karanyi Z."/>
            <person name="Krasevec N."/>
            <person name="Kuo A."/>
            <person name="Kusch H."/>
            <person name="LaButti K."/>
            <person name="Lagendijk E.L."/>
            <person name="Lapidus A."/>
            <person name="Levasseur A."/>
            <person name="Lindquist E."/>
            <person name="Lipzen A."/>
            <person name="Logrieco A.F."/>
            <person name="MacCabe A."/>
            <person name="Maekelae M.R."/>
            <person name="Malavazi I."/>
            <person name="Melin P."/>
            <person name="Meyer V."/>
            <person name="Mielnichuk N."/>
            <person name="Miskei M."/>
            <person name="Molnar A.P."/>
            <person name="Mule G."/>
            <person name="Ngan C.Y."/>
            <person name="Orejas M."/>
            <person name="Orosz E."/>
            <person name="Ouedraogo J.P."/>
            <person name="Overkamp K.M."/>
            <person name="Park H.-S."/>
            <person name="Perrone G."/>
            <person name="Piumi F."/>
            <person name="Punt P.J."/>
            <person name="Ram A.F."/>
            <person name="Ramon A."/>
            <person name="Rauscher S."/>
            <person name="Record E."/>
            <person name="Riano-Pachon D.M."/>
            <person name="Robert V."/>
            <person name="Roehrig J."/>
            <person name="Ruller R."/>
            <person name="Salamov A."/>
            <person name="Salih N.S."/>
            <person name="Samson R.A."/>
            <person name="Sandor E."/>
            <person name="Sanguinetti M."/>
            <person name="Schuetze T."/>
            <person name="Sepcic K."/>
            <person name="Shelest E."/>
            <person name="Sherlock G."/>
            <person name="Sophianopoulou V."/>
            <person name="Squina F.M."/>
            <person name="Sun H."/>
            <person name="Susca A."/>
            <person name="Todd R.B."/>
            <person name="Tsang A."/>
            <person name="Unkles S.E."/>
            <person name="van de Wiele N."/>
            <person name="van Rossen-Uffink D."/>
            <person name="Oliveira J.V."/>
            <person name="Vesth T.C."/>
            <person name="Visser J."/>
            <person name="Yu J.-H."/>
            <person name="Zhou M."/>
            <person name="Andersen M.R."/>
            <person name="Archer D.B."/>
            <person name="Baker S.E."/>
            <person name="Benoit I."/>
            <person name="Brakhage A.A."/>
            <person name="Braus G.H."/>
            <person name="Fischer R."/>
            <person name="Frisvad J.C."/>
            <person name="Goldman G.H."/>
            <person name="Houbraken J."/>
            <person name="Oakley B."/>
            <person name="Pocsi I."/>
            <person name="Scazzocchio C."/>
            <person name="Seiboth B."/>
            <person name="vanKuyk P.A."/>
            <person name="Wortman J."/>
            <person name="Dyer P.S."/>
            <person name="Grigoriev I.V."/>
        </authorList>
    </citation>
    <scope>NUCLEOTIDE SEQUENCE [LARGE SCALE GENOMIC DNA]</scope>
    <source>
        <strain evidence="3">DTO 134E9</strain>
    </source>
</reference>
<keyword evidence="1" id="KW-0472">Membrane</keyword>
<sequence>MPGTRVSVGTCSIPPAAHLFFLFPSFLFFSVLCSIVLLFFFFLLSTPEFLRLIHHNPAFSSKSADRPVPTDLVTYCNIQYHPETPPNDPWKNTQKAQIHFTPWFHRDVFAALQLQLSSIWKFSVSRKEVRIVPFRCSLDPKSISCSPSFGS</sequence>
<protein>
    <submittedName>
        <fullName evidence="2">Uncharacterized protein</fullName>
    </submittedName>
</protein>
<name>A0A1L9S2E8_ASPWE</name>
<evidence type="ECO:0000313" key="2">
    <source>
        <dbReference type="EMBL" id="OJJ41325.1"/>
    </source>
</evidence>
<feature type="transmembrane region" description="Helical" evidence="1">
    <location>
        <begin position="20"/>
        <end position="44"/>
    </location>
</feature>
<proteinExistence type="predicted"/>
<dbReference type="RefSeq" id="XP_040695001.1">
    <property type="nucleotide sequence ID" value="XM_040832800.1"/>
</dbReference>
<gene>
    <name evidence="2" type="ORF">ASPWEDRAFT_260272</name>
</gene>
<dbReference type="GeneID" id="63748648"/>
<organism evidence="2 3">
    <name type="scientific">Aspergillus wentii DTO 134E9</name>
    <dbReference type="NCBI Taxonomy" id="1073089"/>
    <lineage>
        <taxon>Eukaryota</taxon>
        <taxon>Fungi</taxon>
        <taxon>Dikarya</taxon>
        <taxon>Ascomycota</taxon>
        <taxon>Pezizomycotina</taxon>
        <taxon>Eurotiomycetes</taxon>
        <taxon>Eurotiomycetidae</taxon>
        <taxon>Eurotiales</taxon>
        <taxon>Aspergillaceae</taxon>
        <taxon>Aspergillus</taxon>
        <taxon>Aspergillus subgen. Cremei</taxon>
    </lineage>
</organism>
<keyword evidence="1" id="KW-1133">Transmembrane helix</keyword>
<dbReference type="AlphaFoldDB" id="A0A1L9S2E8"/>
<evidence type="ECO:0000256" key="1">
    <source>
        <dbReference type="SAM" id="Phobius"/>
    </source>
</evidence>
<keyword evidence="3" id="KW-1185">Reference proteome</keyword>
<keyword evidence="1" id="KW-0812">Transmembrane</keyword>